<gene>
    <name evidence="4" type="ORF">WG66_7722</name>
</gene>
<dbReference type="InterPro" id="IPR018392">
    <property type="entry name" value="LysM"/>
</dbReference>
<dbReference type="Proteomes" id="UP000054988">
    <property type="component" value="Unassembled WGS sequence"/>
</dbReference>
<feature type="region of interest" description="Disordered" evidence="1">
    <location>
        <begin position="41"/>
        <end position="82"/>
    </location>
</feature>
<evidence type="ECO:0000313" key="4">
    <source>
        <dbReference type="EMBL" id="KTB39690.1"/>
    </source>
</evidence>
<dbReference type="Pfam" id="PF01476">
    <property type="entry name" value="LysM"/>
    <property type="match status" value="1"/>
</dbReference>
<keyword evidence="2" id="KW-1133">Transmembrane helix</keyword>
<evidence type="ECO:0000256" key="1">
    <source>
        <dbReference type="SAM" id="MobiDB-lite"/>
    </source>
</evidence>
<proteinExistence type="predicted"/>
<feature type="transmembrane region" description="Helical" evidence="2">
    <location>
        <begin position="99"/>
        <end position="119"/>
    </location>
</feature>
<dbReference type="InterPro" id="IPR036779">
    <property type="entry name" value="LysM_dom_sf"/>
</dbReference>
<evidence type="ECO:0000313" key="5">
    <source>
        <dbReference type="Proteomes" id="UP000054988"/>
    </source>
</evidence>
<dbReference type="AlphaFoldDB" id="A0A0W0FUB8"/>
<comment type="caution">
    <text evidence="4">The sequence shown here is derived from an EMBL/GenBank/DDBJ whole genome shotgun (WGS) entry which is preliminary data.</text>
</comment>
<reference evidence="4 5" key="1">
    <citation type="submission" date="2015-12" db="EMBL/GenBank/DDBJ databases">
        <title>Draft genome sequence of Moniliophthora roreri, the causal agent of frosty pod rot of cacao.</title>
        <authorList>
            <person name="Aime M.C."/>
            <person name="Diaz-Valderrama J.R."/>
            <person name="Kijpornyongpan T."/>
            <person name="Phillips-Mora W."/>
        </authorList>
    </citation>
    <scope>NUCLEOTIDE SEQUENCE [LARGE SCALE GENOMIC DNA]</scope>
    <source>
        <strain evidence="4 5">MCA 2952</strain>
    </source>
</reference>
<dbReference type="PROSITE" id="PS51782">
    <property type="entry name" value="LYSM"/>
    <property type="match status" value="1"/>
</dbReference>
<keyword evidence="2" id="KW-0812">Transmembrane</keyword>
<evidence type="ECO:0000259" key="3">
    <source>
        <dbReference type="PROSITE" id="PS51782"/>
    </source>
</evidence>
<dbReference type="SUPFAM" id="SSF54106">
    <property type="entry name" value="LysM domain"/>
    <property type="match status" value="1"/>
</dbReference>
<feature type="domain" description="LysM" evidence="3">
    <location>
        <begin position="134"/>
        <end position="178"/>
    </location>
</feature>
<dbReference type="Gene3D" id="3.10.350.10">
    <property type="entry name" value="LysM domain"/>
    <property type="match status" value="1"/>
</dbReference>
<dbReference type="SMART" id="SM00257">
    <property type="entry name" value="LysM"/>
    <property type="match status" value="1"/>
</dbReference>
<name>A0A0W0FUB8_MONRR</name>
<accession>A0A0W0FUB8</accession>
<dbReference type="CDD" id="cd00118">
    <property type="entry name" value="LysM"/>
    <property type="match status" value="1"/>
</dbReference>
<organism evidence="4 5">
    <name type="scientific">Moniliophthora roreri</name>
    <name type="common">Frosty pod rot fungus</name>
    <name type="synonym">Monilia roreri</name>
    <dbReference type="NCBI Taxonomy" id="221103"/>
    <lineage>
        <taxon>Eukaryota</taxon>
        <taxon>Fungi</taxon>
        <taxon>Dikarya</taxon>
        <taxon>Basidiomycota</taxon>
        <taxon>Agaricomycotina</taxon>
        <taxon>Agaricomycetes</taxon>
        <taxon>Agaricomycetidae</taxon>
        <taxon>Agaricales</taxon>
        <taxon>Marasmiineae</taxon>
        <taxon>Marasmiaceae</taxon>
        <taxon>Moniliophthora</taxon>
    </lineage>
</organism>
<sequence>MGRWTQYDEDSYRLPEGMKRVGYDSDTQRYLFRDRDGSLWEGPEGAQFGEMRKVSDGDGRQHEENGDIEAVPTRSDGYAPLPTDSNKSMSYRTDSAYRTLFPFFLLIAVVMLLLWRILFQSSGPSAPPCPKNASVYRVQPGDTCWQISKDNGIPLDKLMGMNEKVNCDKLMPGSGPIIVGEWSVRFTPSLLSTSIVPEPPHFRLPPSNRMPIQSLPNDVVELIIDQLSEEKHTLTQTSLVARAWVRRSRYHLLRGVRISLCSPRRLDKFMSICLGPLSTIVVAGFTSRVVLVFPYEQHDGPAGTPGYFFYWLRTTRPDQLPSLTMAEALFGNTSHLELFYGIGLPQCIEMYRLIEAGAFLRTTHLSIIKSSGSIEAYELLRFINIFQTAQIVTLKLPWNFGDAMLTLPHQACSPLQVVFPPNLYHVTMTHSSESGSKPEAWYPMHPFLSVLEKCPTLRSIGITAHSRVQLWAVDEFLNGSIAVRSKNLTHCSLHFPTAHSHVLGEFLPMPTLSPSFTIFMGGSVTGITAFFQKIDIVGSTNVKSLVLTEPLQISEHNGVVSIKQHSSHLTIASLLAELDNLIVRHPLFQKLEEIHFTFHVDFNIWELERAGWDPHFLTVREGSRPYCIMLNALEEVKGVLVECNRRNLLRFRIIFSARPITHYEGH</sequence>
<protein>
    <recommendedName>
        <fullName evidence="3">LysM domain-containing protein</fullName>
    </recommendedName>
</protein>
<dbReference type="EMBL" id="LATX01001644">
    <property type="protein sequence ID" value="KTB39690.1"/>
    <property type="molecule type" value="Genomic_DNA"/>
</dbReference>
<keyword evidence="2" id="KW-0472">Membrane</keyword>
<feature type="compositionally biased region" description="Basic and acidic residues" evidence="1">
    <location>
        <begin position="50"/>
        <end position="65"/>
    </location>
</feature>
<evidence type="ECO:0000256" key="2">
    <source>
        <dbReference type="SAM" id="Phobius"/>
    </source>
</evidence>